<reference evidence="1 2" key="1">
    <citation type="submission" date="2015-01" db="EMBL/GenBank/DDBJ databases">
        <title>Genome Sequencing of Rickettsiales.</title>
        <authorList>
            <person name="Daugherty S.C."/>
            <person name="Su Q."/>
            <person name="Abolude K."/>
            <person name="Beier-Sexton M."/>
            <person name="Carlyon J.A."/>
            <person name="Carter R."/>
            <person name="Day N.P."/>
            <person name="Dumler S.J."/>
            <person name="Dyachenko V."/>
            <person name="Godinez A."/>
            <person name="Kurtti T.J."/>
            <person name="Lichay M."/>
            <person name="Mullins K.E."/>
            <person name="Ott S."/>
            <person name="Pappas-Brown V."/>
            <person name="Paris D.H."/>
            <person name="Patel P."/>
            <person name="Richards A.L."/>
            <person name="Sadzewicz L."/>
            <person name="Sears K."/>
            <person name="Seidman D."/>
            <person name="Sengamalay N."/>
            <person name="Stenos J."/>
            <person name="Tallon L.J."/>
            <person name="Vincent G."/>
            <person name="Fraser C.M."/>
            <person name="Munderloh U."/>
            <person name="Dunning-Hotopp J.C."/>
        </authorList>
    </citation>
    <scope>NUCLEOTIDE SEQUENCE [LARGE SCALE GENOMIC DNA]</scope>
    <source>
        <strain evidence="1 2">Pedreira</strain>
    </source>
</reference>
<accession>A0A0F3MS63</accession>
<dbReference type="AlphaFoldDB" id="A0A0F3MS63"/>
<protein>
    <submittedName>
        <fullName evidence="1">Uncharacterized protein</fullName>
    </submittedName>
</protein>
<dbReference type="EMBL" id="LANQ01000001">
    <property type="protein sequence ID" value="KJV58603.1"/>
    <property type="molecule type" value="Genomic_DNA"/>
</dbReference>
<evidence type="ECO:0000313" key="1">
    <source>
        <dbReference type="EMBL" id="KJV58603.1"/>
    </source>
</evidence>
<name>A0A0F3MS63_RICFI</name>
<comment type="caution">
    <text evidence="1">The sequence shown here is derived from an EMBL/GenBank/DDBJ whole genome shotgun (WGS) entry which is preliminary data.</text>
</comment>
<evidence type="ECO:0000313" key="2">
    <source>
        <dbReference type="Proteomes" id="UP000033475"/>
    </source>
</evidence>
<gene>
    <name evidence="1" type="ORF">RFEPED_0993</name>
</gene>
<dbReference type="PATRIC" id="fig|1359196.3.peg.962"/>
<dbReference type="Proteomes" id="UP000033475">
    <property type="component" value="Unassembled WGS sequence"/>
</dbReference>
<sequence>MSFLRKGYLSRHCEQALPAWTEKSVWCHSRVGGNLEKSINTANF</sequence>
<proteinExistence type="predicted"/>
<organism evidence="1 2">
    <name type="scientific">Rickettsia felis str. Pedreira</name>
    <dbReference type="NCBI Taxonomy" id="1359196"/>
    <lineage>
        <taxon>Bacteria</taxon>
        <taxon>Pseudomonadati</taxon>
        <taxon>Pseudomonadota</taxon>
        <taxon>Alphaproteobacteria</taxon>
        <taxon>Rickettsiales</taxon>
        <taxon>Rickettsiaceae</taxon>
        <taxon>Rickettsieae</taxon>
        <taxon>Rickettsia</taxon>
        <taxon>spotted fever group</taxon>
    </lineage>
</organism>